<dbReference type="PANTHER" id="PTHR48081">
    <property type="entry name" value="AB HYDROLASE SUPERFAMILY PROTEIN C4A8.06C"/>
    <property type="match status" value="1"/>
</dbReference>
<dbReference type="FunFam" id="3.40.50.1820:FF:000089">
    <property type="entry name" value="Alpha/beta hydrolase"/>
    <property type="match status" value="1"/>
</dbReference>
<comment type="similarity">
    <text evidence="1">Belongs to the 'GDXG' lipolytic enzyme family.</text>
</comment>
<dbReference type="Gene3D" id="3.40.50.1820">
    <property type="entry name" value="alpha/beta hydrolase"/>
    <property type="match status" value="1"/>
</dbReference>
<dbReference type="AlphaFoldDB" id="A0A9J9HBK7"/>
<feature type="region of interest" description="Disordered" evidence="3">
    <location>
        <begin position="1"/>
        <end position="27"/>
    </location>
</feature>
<feature type="compositionally biased region" description="Basic and acidic residues" evidence="3">
    <location>
        <begin position="18"/>
        <end position="27"/>
    </location>
</feature>
<dbReference type="InterPro" id="IPR002168">
    <property type="entry name" value="Lipase_GDXG_HIS_AS"/>
</dbReference>
<dbReference type="InterPro" id="IPR013094">
    <property type="entry name" value="AB_hydrolase_3"/>
</dbReference>
<reference evidence="5 6" key="1">
    <citation type="journal article" date="2010" name="J. Bacteriol.">
        <title>Genome sequence of the dioxin-mineralizing bacterium Sphingomonas wittichii RW1.</title>
        <authorList>
            <person name="Miller T.R."/>
            <person name="Delcher A.L."/>
            <person name="Salzberg S.L."/>
            <person name="Saunders E."/>
            <person name="Detter J.C."/>
            <person name="Halden R.U."/>
        </authorList>
    </citation>
    <scope>NUCLEOTIDE SEQUENCE [LARGE SCALE GENOMIC DNA]</scope>
    <source>
        <strain evidence="6">DSM 6014 / CCUG 31198 / JCM 15750 / NBRC 105917 / EY 4224 / RW1</strain>
    </source>
</reference>
<dbReference type="InterPro" id="IPR050300">
    <property type="entry name" value="GDXG_lipolytic_enzyme"/>
</dbReference>
<dbReference type="SUPFAM" id="SSF53474">
    <property type="entry name" value="alpha/beta-Hydrolases"/>
    <property type="match status" value="1"/>
</dbReference>
<evidence type="ECO:0000256" key="2">
    <source>
        <dbReference type="ARBA" id="ARBA00022801"/>
    </source>
</evidence>
<organism evidence="5 6">
    <name type="scientific">Rhizorhabdus wittichii (strain DSM 6014 / CCUG 31198 / JCM 15750 / NBRC 105917 / EY 4224 / RW1)</name>
    <name type="common">Sphingomonas wittichii</name>
    <dbReference type="NCBI Taxonomy" id="392499"/>
    <lineage>
        <taxon>Bacteria</taxon>
        <taxon>Pseudomonadati</taxon>
        <taxon>Pseudomonadota</taxon>
        <taxon>Alphaproteobacteria</taxon>
        <taxon>Sphingomonadales</taxon>
        <taxon>Sphingomonadaceae</taxon>
        <taxon>Rhizorhabdus</taxon>
    </lineage>
</organism>
<gene>
    <name evidence="5" type="ordered locus">Swit_2010</name>
</gene>
<dbReference type="InterPro" id="IPR029058">
    <property type="entry name" value="AB_hydrolase_fold"/>
</dbReference>
<proteinExistence type="inferred from homology"/>
<accession>A0A9J9HBK7</accession>
<dbReference type="GO" id="GO:0016787">
    <property type="term" value="F:hydrolase activity"/>
    <property type="evidence" value="ECO:0007669"/>
    <property type="project" value="UniProtKB-KW"/>
</dbReference>
<keyword evidence="6" id="KW-1185">Reference proteome</keyword>
<evidence type="ECO:0000313" key="5">
    <source>
        <dbReference type="EMBL" id="ABQ68369.1"/>
    </source>
</evidence>
<dbReference type="Pfam" id="PF07859">
    <property type="entry name" value="Abhydrolase_3"/>
    <property type="match status" value="1"/>
</dbReference>
<evidence type="ECO:0000259" key="4">
    <source>
        <dbReference type="Pfam" id="PF07859"/>
    </source>
</evidence>
<evidence type="ECO:0000256" key="1">
    <source>
        <dbReference type="ARBA" id="ARBA00010515"/>
    </source>
</evidence>
<dbReference type="EMBL" id="CP000699">
    <property type="protein sequence ID" value="ABQ68369.1"/>
    <property type="molecule type" value="Genomic_DNA"/>
</dbReference>
<evidence type="ECO:0000313" key="6">
    <source>
        <dbReference type="Proteomes" id="UP000001989"/>
    </source>
</evidence>
<dbReference type="PROSITE" id="PS01173">
    <property type="entry name" value="LIPASE_GDXG_HIS"/>
    <property type="match status" value="1"/>
</dbReference>
<keyword evidence="2 5" id="KW-0378">Hydrolase</keyword>
<name>A0A9J9HBK7_RHIWR</name>
<feature type="domain" description="Alpha/beta hydrolase fold-3" evidence="4">
    <location>
        <begin position="102"/>
        <end position="303"/>
    </location>
</feature>
<sequence>MVTAKKVRYQPPQRSLRKGGERPPLDPEARTFLEFAAALGRPPSYSLPYDEARQAVHDAGPKLSLPGPEMASVADLAVPGGAGAIRARLYTPPELKGQAPLLIFFHGGGFVYCDLDTHDGLCRSLAMNGRCRVASVDYRLAPEAIFPAACDDALAATRWLVGQAERMDVDPRRIAIGGDSAGGNLAAGVAQMVPSLAGQLLIYPWLDMRMRHRSHYVNANGYMLTRASLLWFRSHYLADLNQRDDPRASPILTPSLVGLPPAFMLTAGYDPLRDEAIDYARRLNEAGVPVRHSEHRGQIHGFAMMNRVMSAADVAVQEIGDWLVELWEQPAAALD</sequence>
<protein>
    <submittedName>
        <fullName evidence="5">Alpha/beta hydrolase fold-3 domain protein</fullName>
    </submittedName>
</protein>
<dbReference type="KEGG" id="swi:Swit_2010"/>
<dbReference type="PANTHER" id="PTHR48081:SF8">
    <property type="entry name" value="ALPHA_BETA HYDROLASE FOLD-3 DOMAIN-CONTAINING PROTEIN-RELATED"/>
    <property type="match status" value="1"/>
</dbReference>
<dbReference type="Proteomes" id="UP000001989">
    <property type="component" value="Chromosome"/>
</dbReference>
<evidence type="ECO:0000256" key="3">
    <source>
        <dbReference type="SAM" id="MobiDB-lite"/>
    </source>
</evidence>